<proteinExistence type="predicted"/>
<gene>
    <name evidence="2" type="ORF">ENJ40_05655</name>
</gene>
<evidence type="ECO:0000313" key="2">
    <source>
        <dbReference type="EMBL" id="HFC97925.1"/>
    </source>
</evidence>
<dbReference type="SUPFAM" id="SSF160719">
    <property type="entry name" value="gpW/gp25-like"/>
    <property type="match status" value="1"/>
</dbReference>
<dbReference type="AlphaFoldDB" id="A0A7C3H4Q0"/>
<protein>
    <recommendedName>
        <fullName evidence="1">IraD/Gp25-like domain-containing protein</fullName>
    </recommendedName>
</protein>
<feature type="domain" description="IraD/Gp25-like" evidence="1">
    <location>
        <begin position="18"/>
        <end position="94"/>
    </location>
</feature>
<name>A0A7C3H4Q0_9BACT</name>
<dbReference type="InterPro" id="IPR007048">
    <property type="entry name" value="IraD/Gp25-like"/>
</dbReference>
<accession>A0A7C3H4Q0</accession>
<sequence>MTFEVAPGLKKIEIGLEGVEEILQNVAVILTTPKGSVPLDREFGVSWMFVDSPTPRALAELRAEILSALERYEPRVRVLEISFTADAGKPGKVIPNVKLEIVT</sequence>
<organism evidence="2">
    <name type="scientific">Thermosulfurimonas dismutans</name>
    <dbReference type="NCBI Taxonomy" id="999894"/>
    <lineage>
        <taxon>Bacteria</taxon>
        <taxon>Pseudomonadati</taxon>
        <taxon>Thermodesulfobacteriota</taxon>
        <taxon>Thermodesulfobacteria</taxon>
        <taxon>Thermodesulfobacteriales</taxon>
        <taxon>Thermodesulfobacteriaceae</taxon>
        <taxon>Thermosulfurimonas</taxon>
    </lineage>
</organism>
<comment type="caution">
    <text evidence="2">The sequence shown here is derived from an EMBL/GenBank/DDBJ whole genome shotgun (WGS) entry which is preliminary data.</text>
</comment>
<dbReference type="Pfam" id="PF04965">
    <property type="entry name" value="GPW_gp25"/>
    <property type="match status" value="1"/>
</dbReference>
<dbReference type="Gene3D" id="3.10.450.40">
    <property type="match status" value="1"/>
</dbReference>
<reference evidence="2" key="1">
    <citation type="journal article" date="2020" name="mSystems">
        <title>Genome- and Community-Level Interaction Insights into Carbon Utilization and Element Cycling Functions of Hydrothermarchaeota in Hydrothermal Sediment.</title>
        <authorList>
            <person name="Zhou Z."/>
            <person name="Liu Y."/>
            <person name="Xu W."/>
            <person name="Pan J."/>
            <person name="Luo Z.H."/>
            <person name="Li M."/>
        </authorList>
    </citation>
    <scope>NUCLEOTIDE SEQUENCE [LARGE SCALE GENOMIC DNA]</scope>
    <source>
        <strain evidence="2">HyVt-483</strain>
    </source>
</reference>
<evidence type="ECO:0000259" key="1">
    <source>
        <dbReference type="Pfam" id="PF04965"/>
    </source>
</evidence>
<dbReference type="EMBL" id="DRMH01000076">
    <property type="protein sequence ID" value="HFC97925.1"/>
    <property type="molecule type" value="Genomic_DNA"/>
</dbReference>
<dbReference type="Proteomes" id="UP000886043">
    <property type="component" value="Unassembled WGS sequence"/>
</dbReference>